<dbReference type="AlphaFoldDB" id="A0A9D3WQY7"/>
<keyword evidence="3" id="KW-1185">Reference proteome</keyword>
<feature type="compositionally biased region" description="Polar residues" evidence="1">
    <location>
        <begin position="80"/>
        <end position="95"/>
    </location>
</feature>
<protein>
    <submittedName>
        <fullName evidence="2">Uncharacterized protein</fullName>
    </submittedName>
</protein>
<feature type="compositionally biased region" description="Pro residues" evidence="1">
    <location>
        <begin position="152"/>
        <end position="162"/>
    </location>
</feature>
<dbReference type="Proteomes" id="UP000827986">
    <property type="component" value="Unassembled WGS sequence"/>
</dbReference>
<feature type="compositionally biased region" description="Basic and acidic residues" evidence="1">
    <location>
        <begin position="109"/>
        <end position="120"/>
    </location>
</feature>
<name>A0A9D3WQY7_9SAUR</name>
<organism evidence="2 3">
    <name type="scientific">Mauremys mutica</name>
    <name type="common">yellowpond turtle</name>
    <dbReference type="NCBI Taxonomy" id="74926"/>
    <lineage>
        <taxon>Eukaryota</taxon>
        <taxon>Metazoa</taxon>
        <taxon>Chordata</taxon>
        <taxon>Craniata</taxon>
        <taxon>Vertebrata</taxon>
        <taxon>Euteleostomi</taxon>
        <taxon>Archelosauria</taxon>
        <taxon>Testudinata</taxon>
        <taxon>Testudines</taxon>
        <taxon>Cryptodira</taxon>
        <taxon>Durocryptodira</taxon>
        <taxon>Testudinoidea</taxon>
        <taxon>Geoemydidae</taxon>
        <taxon>Geoemydinae</taxon>
        <taxon>Mauremys</taxon>
    </lineage>
</organism>
<feature type="compositionally biased region" description="Low complexity" evidence="1">
    <location>
        <begin position="133"/>
        <end position="151"/>
    </location>
</feature>
<evidence type="ECO:0000313" key="3">
    <source>
        <dbReference type="Proteomes" id="UP000827986"/>
    </source>
</evidence>
<sequence length="162" mass="17257">MLHCSTELIQKLPPSAEVSQGKKNHLRSSSAPSSAALPLSESECSGLSSSELPLSALIKACSAPAGSAAEEASEQREAPTASSLQGPFTTTFSAADSDRSSPQKGKSHGWNEIKSREAYGKEPPSSPEDANSNSAAWFPPNWPNNPFSYGPQPWPYWPSWPQ</sequence>
<comment type="caution">
    <text evidence="2">The sequence shown here is derived from an EMBL/GenBank/DDBJ whole genome shotgun (WGS) entry which is preliminary data.</text>
</comment>
<dbReference type="EMBL" id="JAHDVG010000488">
    <property type="protein sequence ID" value="KAH1165542.1"/>
    <property type="molecule type" value="Genomic_DNA"/>
</dbReference>
<gene>
    <name evidence="2" type="ORF">KIL84_023101</name>
</gene>
<accession>A0A9D3WQY7</accession>
<feature type="region of interest" description="Disordered" evidence="1">
    <location>
        <begin position="63"/>
        <end position="162"/>
    </location>
</feature>
<proteinExistence type="predicted"/>
<feature type="region of interest" description="Disordered" evidence="1">
    <location>
        <begin position="1"/>
        <end position="47"/>
    </location>
</feature>
<evidence type="ECO:0000256" key="1">
    <source>
        <dbReference type="SAM" id="MobiDB-lite"/>
    </source>
</evidence>
<evidence type="ECO:0000313" key="2">
    <source>
        <dbReference type="EMBL" id="KAH1165542.1"/>
    </source>
</evidence>
<feature type="compositionally biased region" description="Low complexity" evidence="1">
    <location>
        <begin position="28"/>
        <end position="47"/>
    </location>
</feature>
<reference evidence="2" key="1">
    <citation type="submission" date="2021-09" db="EMBL/GenBank/DDBJ databases">
        <title>The genome of Mauremys mutica provides insights into the evolution of semi-aquatic lifestyle.</title>
        <authorList>
            <person name="Gong S."/>
            <person name="Gao Y."/>
        </authorList>
    </citation>
    <scope>NUCLEOTIDE SEQUENCE</scope>
    <source>
        <strain evidence="2">MM-2020</strain>
        <tissue evidence="2">Muscle</tissue>
    </source>
</reference>